<evidence type="ECO:0000313" key="2">
    <source>
        <dbReference type="EMBL" id="KAJ8439296.1"/>
    </source>
</evidence>
<proteinExistence type="predicted"/>
<organism evidence="2 3">
    <name type="scientific">Carnegiea gigantea</name>
    <dbReference type="NCBI Taxonomy" id="171969"/>
    <lineage>
        <taxon>Eukaryota</taxon>
        <taxon>Viridiplantae</taxon>
        <taxon>Streptophyta</taxon>
        <taxon>Embryophyta</taxon>
        <taxon>Tracheophyta</taxon>
        <taxon>Spermatophyta</taxon>
        <taxon>Magnoliopsida</taxon>
        <taxon>eudicotyledons</taxon>
        <taxon>Gunneridae</taxon>
        <taxon>Pentapetalae</taxon>
        <taxon>Caryophyllales</taxon>
        <taxon>Cactineae</taxon>
        <taxon>Cactaceae</taxon>
        <taxon>Cactoideae</taxon>
        <taxon>Echinocereeae</taxon>
        <taxon>Carnegiea</taxon>
    </lineage>
</organism>
<dbReference type="EMBL" id="JAKOGI010000224">
    <property type="protein sequence ID" value="KAJ8439296.1"/>
    <property type="molecule type" value="Genomic_DNA"/>
</dbReference>
<protein>
    <submittedName>
        <fullName evidence="2">Uncharacterized protein</fullName>
    </submittedName>
</protein>
<feature type="compositionally biased region" description="Polar residues" evidence="1">
    <location>
        <begin position="150"/>
        <end position="164"/>
    </location>
</feature>
<name>A0A9Q1KAG7_9CARY</name>
<reference evidence="2" key="1">
    <citation type="submission" date="2022-04" db="EMBL/GenBank/DDBJ databases">
        <title>Carnegiea gigantea Genome sequencing and assembly v2.</title>
        <authorList>
            <person name="Copetti D."/>
            <person name="Sanderson M.J."/>
            <person name="Burquez A."/>
            <person name="Wojciechowski M.F."/>
        </authorList>
    </citation>
    <scope>NUCLEOTIDE SEQUENCE</scope>
    <source>
        <strain evidence="2">SGP5-SGP5p</strain>
        <tissue evidence="2">Aerial part</tissue>
    </source>
</reference>
<dbReference type="Proteomes" id="UP001153076">
    <property type="component" value="Unassembled WGS sequence"/>
</dbReference>
<accession>A0A9Q1KAG7</accession>
<sequence length="175" mass="19735">MLSEFLLKGLSEDFKRQLFVGDALLPVNTTEEMALHILETFNWCLRRATRPRRPLLEDYHDLCLYFMLADAGKAACNFHIPDLAQAIFYAAVVNKALELGVFKGNLAEDLRSPLVGIRRFIVEAWPQVNRKDILVACRPRSAALREGLLRTNSQEESIGSNDAPSPSRDDDDETS</sequence>
<dbReference type="AlphaFoldDB" id="A0A9Q1KAG7"/>
<feature type="region of interest" description="Disordered" evidence="1">
    <location>
        <begin position="148"/>
        <end position="175"/>
    </location>
</feature>
<gene>
    <name evidence="2" type="ORF">Cgig2_018073</name>
</gene>
<comment type="caution">
    <text evidence="2">The sequence shown here is derived from an EMBL/GenBank/DDBJ whole genome shotgun (WGS) entry which is preliminary data.</text>
</comment>
<keyword evidence="3" id="KW-1185">Reference proteome</keyword>
<evidence type="ECO:0000256" key="1">
    <source>
        <dbReference type="SAM" id="MobiDB-lite"/>
    </source>
</evidence>
<evidence type="ECO:0000313" key="3">
    <source>
        <dbReference type="Proteomes" id="UP001153076"/>
    </source>
</evidence>